<evidence type="ECO:0000313" key="2">
    <source>
        <dbReference type="EMBL" id="KXL53601.1"/>
    </source>
</evidence>
<sequence>MSVSTEKATLQVTFSKEKLEALRFYMNEKDLTVEGELQKHISSIYEKYVPSATRRYLERNDNEQESQREITAPISESSSDATPRATSNRGRRRTERVQSEQAEVPTETINAEEIEESQEQTEDENQGMVMSM</sequence>
<evidence type="ECO:0000256" key="1">
    <source>
        <dbReference type="SAM" id="MobiDB-lite"/>
    </source>
</evidence>
<name>A0A136WGE0_9FIRM</name>
<comment type="caution">
    <text evidence="2">The sequence shown here is derived from an EMBL/GenBank/DDBJ whole genome shotgun (WGS) entry which is preliminary data.</text>
</comment>
<feature type="compositionally biased region" description="Polar residues" evidence="1">
    <location>
        <begin position="74"/>
        <end position="88"/>
    </location>
</feature>
<dbReference type="RefSeq" id="WP_083531836.1">
    <property type="nucleotide sequence ID" value="NZ_LRVM01000002.1"/>
</dbReference>
<organism evidence="2 3">
    <name type="scientific">Anaerotignum neopropionicum</name>
    <dbReference type="NCBI Taxonomy" id="36847"/>
    <lineage>
        <taxon>Bacteria</taxon>
        <taxon>Bacillati</taxon>
        <taxon>Bacillota</taxon>
        <taxon>Clostridia</taxon>
        <taxon>Lachnospirales</taxon>
        <taxon>Anaerotignaceae</taxon>
        <taxon>Anaerotignum</taxon>
    </lineage>
</organism>
<dbReference type="AlphaFoldDB" id="A0A136WGE0"/>
<keyword evidence="3" id="KW-1185">Reference proteome</keyword>
<dbReference type="STRING" id="36847.CLNEO_08270"/>
<accession>A0A136WGE0</accession>
<proteinExistence type="predicted"/>
<dbReference type="Pfam" id="PF19598">
    <property type="entry name" value="DUF6103"/>
    <property type="match status" value="1"/>
</dbReference>
<feature type="region of interest" description="Disordered" evidence="1">
    <location>
        <begin position="57"/>
        <end position="132"/>
    </location>
</feature>
<dbReference type="InterPro" id="IPR046085">
    <property type="entry name" value="DUF6103"/>
</dbReference>
<reference evidence="2 3" key="1">
    <citation type="submission" date="2016-01" db="EMBL/GenBank/DDBJ databases">
        <title>Genome sequence of Clostridium neopropionicum X4, DSM-3847.</title>
        <authorList>
            <person name="Poehlein A."/>
            <person name="Beck M.H."/>
            <person name="Bengelsdorf F.R."/>
            <person name="Daniel R."/>
            <person name="Duerre P."/>
        </authorList>
    </citation>
    <scope>NUCLEOTIDE SEQUENCE [LARGE SCALE GENOMIC DNA]</scope>
    <source>
        <strain evidence="2 3">DSM-3847</strain>
    </source>
</reference>
<dbReference type="Proteomes" id="UP000070539">
    <property type="component" value="Unassembled WGS sequence"/>
</dbReference>
<feature type="compositionally biased region" description="Acidic residues" evidence="1">
    <location>
        <begin position="110"/>
        <end position="125"/>
    </location>
</feature>
<dbReference type="EMBL" id="LRVM01000002">
    <property type="protein sequence ID" value="KXL53601.1"/>
    <property type="molecule type" value="Genomic_DNA"/>
</dbReference>
<feature type="compositionally biased region" description="Basic and acidic residues" evidence="1">
    <location>
        <begin position="57"/>
        <end position="68"/>
    </location>
</feature>
<evidence type="ECO:0000313" key="3">
    <source>
        <dbReference type="Proteomes" id="UP000070539"/>
    </source>
</evidence>
<gene>
    <name evidence="2" type="ORF">CLNEO_08270</name>
</gene>
<protein>
    <submittedName>
        <fullName evidence="2">Uncharacterized protein</fullName>
    </submittedName>
</protein>
<dbReference type="OrthoDB" id="1708300at2"/>